<dbReference type="EMBL" id="JAQQLI010000052">
    <property type="protein sequence ID" value="MDC7788784.1"/>
    <property type="molecule type" value="Genomic_DNA"/>
</dbReference>
<evidence type="ECO:0000259" key="1">
    <source>
        <dbReference type="Pfam" id="PF07045"/>
    </source>
</evidence>
<dbReference type="SUPFAM" id="SSF54909">
    <property type="entry name" value="Dimeric alpha+beta barrel"/>
    <property type="match status" value="1"/>
</dbReference>
<dbReference type="InterPro" id="IPR011008">
    <property type="entry name" value="Dimeric_a/b-barrel"/>
</dbReference>
<reference evidence="2" key="1">
    <citation type="journal article" date="2023" name="Microbiol Resour">
        <title>Genome Sequences of Rhodoplanes serenus and Two Thermotolerant Strains, Rhodoplanes tepidamans and 'Rhodoplanes cryptolactis,' Further Refine the Genus.</title>
        <authorList>
            <person name="Rayyan A.A."/>
            <person name="Kyndt J.A."/>
        </authorList>
    </citation>
    <scope>NUCLEOTIDE SEQUENCE</scope>
    <source>
        <strain evidence="2">DSM 9987</strain>
    </source>
</reference>
<dbReference type="PANTHER" id="PTHR41521">
    <property type="match status" value="1"/>
</dbReference>
<dbReference type="InterPro" id="IPR010753">
    <property type="entry name" value="DUF1330"/>
</dbReference>
<name>A0ABT5JGF4_RHOTP</name>
<protein>
    <submittedName>
        <fullName evidence="2">DUF1330 domain-containing protein</fullName>
    </submittedName>
</protein>
<reference evidence="2" key="2">
    <citation type="submission" date="2023-02" db="EMBL/GenBank/DDBJ databases">
        <authorList>
            <person name="Rayyan A."/>
            <person name="Meyer T."/>
            <person name="Kyndt J.A."/>
        </authorList>
    </citation>
    <scope>NUCLEOTIDE SEQUENCE</scope>
    <source>
        <strain evidence="2">DSM 9987</strain>
    </source>
</reference>
<dbReference type="PANTHER" id="PTHR41521:SF4">
    <property type="entry name" value="BLR0684 PROTEIN"/>
    <property type="match status" value="1"/>
</dbReference>
<accession>A0ABT5JGF4</accession>
<comment type="caution">
    <text evidence="2">The sequence shown here is derived from an EMBL/GenBank/DDBJ whole genome shotgun (WGS) entry which is preliminary data.</text>
</comment>
<evidence type="ECO:0000313" key="2">
    <source>
        <dbReference type="EMBL" id="MDC7788784.1"/>
    </source>
</evidence>
<evidence type="ECO:0000313" key="3">
    <source>
        <dbReference type="Proteomes" id="UP001165652"/>
    </source>
</evidence>
<dbReference type="Pfam" id="PF07045">
    <property type="entry name" value="DUF1330"/>
    <property type="match status" value="1"/>
</dbReference>
<keyword evidence="3" id="KW-1185">Reference proteome</keyword>
<dbReference type="Proteomes" id="UP001165652">
    <property type="component" value="Unassembled WGS sequence"/>
</dbReference>
<dbReference type="RefSeq" id="WP_272779616.1">
    <property type="nucleotide sequence ID" value="NZ_JAQQLI010000052.1"/>
</dbReference>
<gene>
    <name evidence="2" type="ORF">PQJ73_24120</name>
</gene>
<proteinExistence type="predicted"/>
<feature type="domain" description="DUF1330" evidence="1">
    <location>
        <begin position="7"/>
        <end position="99"/>
    </location>
</feature>
<organism evidence="2 3">
    <name type="scientific">Rhodoplanes tepidamans</name>
    <name type="common">Rhodoplanes cryptolactis</name>
    <dbReference type="NCBI Taxonomy" id="200616"/>
    <lineage>
        <taxon>Bacteria</taxon>
        <taxon>Pseudomonadati</taxon>
        <taxon>Pseudomonadota</taxon>
        <taxon>Alphaproteobacteria</taxon>
        <taxon>Hyphomicrobiales</taxon>
        <taxon>Nitrobacteraceae</taxon>
        <taxon>Rhodoplanes</taxon>
    </lineage>
</organism>
<sequence length="105" mass="11656">MTETAMPAYWVARAKINDPVEYKKYTDQVPGIVSKYGGKVLARGGRYEIMEGPDKFHRFVVIEFPTFEQGVACFRSPEYDAAAAFRRSGAGEVETIVVDAGDATR</sequence>
<dbReference type="Gene3D" id="3.30.70.100">
    <property type="match status" value="1"/>
</dbReference>